<name>A0A3N4HET4_ASCIM</name>
<evidence type="ECO:0000313" key="2">
    <source>
        <dbReference type="Proteomes" id="UP000275078"/>
    </source>
</evidence>
<dbReference type="AlphaFoldDB" id="A0A3N4HET4"/>
<reference evidence="1 2" key="1">
    <citation type="journal article" date="2018" name="Nat. Ecol. Evol.">
        <title>Pezizomycetes genomes reveal the molecular basis of ectomycorrhizal truffle lifestyle.</title>
        <authorList>
            <person name="Murat C."/>
            <person name="Payen T."/>
            <person name="Noel B."/>
            <person name="Kuo A."/>
            <person name="Morin E."/>
            <person name="Chen J."/>
            <person name="Kohler A."/>
            <person name="Krizsan K."/>
            <person name="Balestrini R."/>
            <person name="Da Silva C."/>
            <person name="Montanini B."/>
            <person name="Hainaut M."/>
            <person name="Levati E."/>
            <person name="Barry K.W."/>
            <person name="Belfiori B."/>
            <person name="Cichocki N."/>
            <person name="Clum A."/>
            <person name="Dockter R.B."/>
            <person name="Fauchery L."/>
            <person name="Guy J."/>
            <person name="Iotti M."/>
            <person name="Le Tacon F."/>
            <person name="Lindquist E.A."/>
            <person name="Lipzen A."/>
            <person name="Malagnac F."/>
            <person name="Mello A."/>
            <person name="Molinier V."/>
            <person name="Miyauchi S."/>
            <person name="Poulain J."/>
            <person name="Riccioni C."/>
            <person name="Rubini A."/>
            <person name="Sitrit Y."/>
            <person name="Splivallo R."/>
            <person name="Traeger S."/>
            <person name="Wang M."/>
            <person name="Zifcakova L."/>
            <person name="Wipf D."/>
            <person name="Zambonelli A."/>
            <person name="Paolocci F."/>
            <person name="Nowrousian M."/>
            <person name="Ottonello S."/>
            <person name="Baldrian P."/>
            <person name="Spatafora J.W."/>
            <person name="Henrissat B."/>
            <person name="Nagy L.G."/>
            <person name="Aury J.M."/>
            <person name="Wincker P."/>
            <person name="Grigoriev I.V."/>
            <person name="Bonfante P."/>
            <person name="Martin F.M."/>
        </authorList>
    </citation>
    <scope>NUCLEOTIDE SEQUENCE [LARGE SCALE GENOMIC DNA]</scope>
    <source>
        <strain evidence="1 2">RN42</strain>
    </source>
</reference>
<keyword evidence="2" id="KW-1185">Reference proteome</keyword>
<accession>A0A3N4HET4</accession>
<gene>
    <name evidence="1" type="ORF">BJ508DRAFT_314494</name>
</gene>
<proteinExistence type="predicted"/>
<protein>
    <submittedName>
        <fullName evidence="1">Uncharacterized protein</fullName>
    </submittedName>
</protein>
<evidence type="ECO:0000313" key="1">
    <source>
        <dbReference type="EMBL" id="RPA72699.1"/>
    </source>
</evidence>
<organism evidence="1 2">
    <name type="scientific">Ascobolus immersus RN42</name>
    <dbReference type="NCBI Taxonomy" id="1160509"/>
    <lineage>
        <taxon>Eukaryota</taxon>
        <taxon>Fungi</taxon>
        <taxon>Dikarya</taxon>
        <taxon>Ascomycota</taxon>
        <taxon>Pezizomycotina</taxon>
        <taxon>Pezizomycetes</taxon>
        <taxon>Pezizales</taxon>
        <taxon>Ascobolaceae</taxon>
        <taxon>Ascobolus</taxon>
    </lineage>
</organism>
<dbReference type="EMBL" id="ML119850">
    <property type="protein sequence ID" value="RPA72699.1"/>
    <property type="molecule type" value="Genomic_DNA"/>
</dbReference>
<sequence length="197" mass="21737">MEGTDGAVNADCRVAILDWGADDDDDYSDEAELGVDGVGVQQDRVVSLLGSWTTLDGGHVDCTMVEVGEGHFGCMHDGEMDWRNEKENESEDTGSLLVFLKSGTVGYLSYSTFRSLMHSESLNLQLSHEKSHGDFQIWRVPDWEVNAASPILDVDGCADGEFDSFDRLLGERLNTCDRRSRIRQDLVHDLGACSLLS</sequence>
<dbReference type="Proteomes" id="UP000275078">
    <property type="component" value="Unassembled WGS sequence"/>
</dbReference>